<dbReference type="OrthoDB" id="978436at2"/>
<organism evidence="2 3">
    <name type="scientific">Formosa sediminum</name>
    <dbReference type="NCBI Taxonomy" id="2594004"/>
    <lineage>
        <taxon>Bacteria</taxon>
        <taxon>Pseudomonadati</taxon>
        <taxon>Bacteroidota</taxon>
        <taxon>Flavobacteriia</taxon>
        <taxon>Flavobacteriales</taxon>
        <taxon>Flavobacteriaceae</taxon>
        <taxon>Formosa</taxon>
    </lineage>
</organism>
<dbReference type="RefSeq" id="WP_143381332.1">
    <property type="nucleotide sequence ID" value="NZ_CP041637.1"/>
</dbReference>
<proteinExistence type="predicted"/>
<protein>
    <submittedName>
        <fullName evidence="2">DUF4625 domain-containing protein</fullName>
    </submittedName>
</protein>
<dbReference type="Proteomes" id="UP000319209">
    <property type="component" value="Chromosome"/>
</dbReference>
<dbReference type="PROSITE" id="PS51257">
    <property type="entry name" value="PROKAR_LIPOPROTEIN"/>
    <property type="match status" value="1"/>
</dbReference>
<dbReference type="InterPro" id="IPR027829">
    <property type="entry name" value="DUF4625"/>
</dbReference>
<accession>A0A516GSE5</accession>
<name>A0A516GSE5_9FLAO</name>
<evidence type="ECO:0000313" key="3">
    <source>
        <dbReference type="Proteomes" id="UP000319209"/>
    </source>
</evidence>
<reference evidence="2 3" key="1">
    <citation type="submission" date="2019-07" db="EMBL/GenBank/DDBJ databases">
        <title>Genome sequencing for Formosa sp. PS13.</title>
        <authorList>
            <person name="Park S.-J."/>
        </authorList>
    </citation>
    <scope>NUCLEOTIDE SEQUENCE [LARGE SCALE GENOMIC DNA]</scope>
    <source>
        <strain evidence="2 3">PS13</strain>
    </source>
</reference>
<dbReference type="KEGG" id="fop:FNB79_10890"/>
<feature type="chain" id="PRO_5022006157" evidence="1">
    <location>
        <begin position="32"/>
        <end position="325"/>
    </location>
</feature>
<gene>
    <name evidence="2" type="ORF">FNB79_10890</name>
</gene>
<evidence type="ECO:0000256" key="1">
    <source>
        <dbReference type="SAM" id="SignalP"/>
    </source>
</evidence>
<keyword evidence="1" id="KW-0732">Signal</keyword>
<keyword evidence="3" id="KW-1185">Reference proteome</keyword>
<dbReference type="Pfam" id="PF15418">
    <property type="entry name" value="DUF4625"/>
    <property type="match status" value="1"/>
</dbReference>
<dbReference type="EMBL" id="CP041637">
    <property type="protein sequence ID" value="QDO94447.1"/>
    <property type="molecule type" value="Genomic_DNA"/>
</dbReference>
<dbReference type="AlphaFoldDB" id="A0A516GSE5"/>
<sequence>MMNTTFKNKLHSLLLPSLLFTLLFTSCSSDDADVILPVPTISEVEIGLGNNEIGVVGRDFHFNAEILAGDKIDLVTIQFRQRSEETYSEAWSYEIIWDDYKGVKNATVHKHFDIPMDAIEGNYDLVITISDENGTLLEEVRNVTIYLPEHLPVDPQLLEFTVAARSDSYRVLYIHSLGGYRDPETLEYGNYNVYIDKGETLDASVNLGGLKDDGVVYMLLINKKNQHKPESISSIDFSKVVVIDVFEHTALEQTERWSNIHYERPNFPDISRLLVGASVDNNMPTPSPISDLKAWESGTYYVGFIYKNTTHNIELFQYMELSLNF</sequence>
<evidence type="ECO:0000313" key="2">
    <source>
        <dbReference type="EMBL" id="QDO94447.1"/>
    </source>
</evidence>
<feature type="signal peptide" evidence="1">
    <location>
        <begin position="1"/>
        <end position="31"/>
    </location>
</feature>